<dbReference type="GO" id="GO:0000160">
    <property type="term" value="P:phosphorelay signal transduction system"/>
    <property type="evidence" value="ECO:0007669"/>
    <property type="project" value="InterPro"/>
</dbReference>
<dbReference type="PANTHER" id="PTHR33121">
    <property type="entry name" value="CYCLIC DI-GMP PHOSPHODIESTERASE PDEF"/>
    <property type="match status" value="1"/>
</dbReference>
<dbReference type="Pfam" id="PF00563">
    <property type="entry name" value="EAL"/>
    <property type="match status" value="1"/>
</dbReference>
<dbReference type="InterPro" id="IPR035919">
    <property type="entry name" value="EAL_sf"/>
</dbReference>
<dbReference type="InterPro" id="IPR011006">
    <property type="entry name" value="CheY-like_superfamily"/>
</dbReference>
<dbReference type="InterPro" id="IPR001789">
    <property type="entry name" value="Sig_transdc_resp-reg_receiver"/>
</dbReference>
<dbReference type="Pfam" id="PF00072">
    <property type="entry name" value="Response_reg"/>
    <property type="match status" value="1"/>
</dbReference>
<dbReference type="InterPro" id="IPR001633">
    <property type="entry name" value="EAL_dom"/>
</dbReference>
<dbReference type="PANTHER" id="PTHR33121:SF70">
    <property type="entry name" value="SIGNALING PROTEIN YKOW"/>
    <property type="match status" value="1"/>
</dbReference>
<dbReference type="SUPFAM" id="SSF52172">
    <property type="entry name" value="CheY-like"/>
    <property type="match status" value="1"/>
</dbReference>
<feature type="domain" description="EAL" evidence="2">
    <location>
        <begin position="169"/>
        <end position="422"/>
    </location>
</feature>
<dbReference type="AlphaFoldDB" id="E6PP86"/>
<reference evidence="3" key="1">
    <citation type="submission" date="2009-10" db="EMBL/GenBank/DDBJ databases">
        <title>Diversity of trophic interactions inside an arsenic-rich microbial ecosystem.</title>
        <authorList>
            <person name="Bertin P.N."/>
            <person name="Heinrich-Salmeron A."/>
            <person name="Pelletier E."/>
            <person name="Goulhen-Chollet F."/>
            <person name="Arsene-Ploetze F."/>
            <person name="Gallien S."/>
            <person name="Calteau A."/>
            <person name="Vallenet D."/>
            <person name="Casiot C."/>
            <person name="Chane-Woon-Ming B."/>
            <person name="Giloteaux L."/>
            <person name="Barakat M."/>
            <person name="Bonnefoy V."/>
            <person name="Bruneel O."/>
            <person name="Chandler M."/>
            <person name="Cleiss J."/>
            <person name="Duran R."/>
            <person name="Elbaz-Poulichet F."/>
            <person name="Fonknechten N."/>
            <person name="Lauga B."/>
            <person name="Mornico D."/>
            <person name="Ortet P."/>
            <person name="Schaeffer C."/>
            <person name="Siguier P."/>
            <person name="Alexander Thil Smith A."/>
            <person name="Van Dorsselaer A."/>
            <person name="Weissenbach J."/>
            <person name="Medigue C."/>
            <person name="Le Paslier D."/>
        </authorList>
    </citation>
    <scope>NUCLEOTIDE SEQUENCE</scope>
</reference>
<protein>
    <recommendedName>
        <fullName evidence="4">Phytochrome-like protein cph2</fullName>
    </recommendedName>
</protein>
<dbReference type="InterPro" id="IPR050706">
    <property type="entry name" value="Cyclic-di-GMP_PDE-like"/>
</dbReference>
<dbReference type="GO" id="GO:0071111">
    <property type="term" value="F:cyclic-guanylate-specific phosphodiesterase activity"/>
    <property type="evidence" value="ECO:0007669"/>
    <property type="project" value="InterPro"/>
</dbReference>
<organism evidence="3">
    <name type="scientific">mine drainage metagenome</name>
    <dbReference type="NCBI Taxonomy" id="410659"/>
    <lineage>
        <taxon>unclassified sequences</taxon>
        <taxon>metagenomes</taxon>
        <taxon>ecological metagenomes</taxon>
    </lineage>
</organism>
<dbReference type="SMART" id="SM00052">
    <property type="entry name" value="EAL"/>
    <property type="match status" value="1"/>
</dbReference>
<proteinExistence type="predicted"/>
<evidence type="ECO:0000313" key="3">
    <source>
        <dbReference type="EMBL" id="CBH96738.1"/>
    </source>
</evidence>
<dbReference type="SMART" id="SM00448">
    <property type="entry name" value="REC"/>
    <property type="match status" value="1"/>
</dbReference>
<comment type="caution">
    <text evidence="3">The sequence shown here is derived from an EMBL/GenBank/DDBJ whole genome shotgun (WGS) entry which is preliminary data.</text>
</comment>
<sequence>MNLESQVVTDPAPWKVLLVDDEPAVHDVSRLILAGLSFEGHNIQLHSAGSAAQAREFLTRHVDVALVLLDVVMETDDAGIGLVQHIREQLPDSDMQIVLRTGQPGMAPERDVLLRYEINGYCLKTDVTAQRLHSIVISALRSYRYARSLRAMLQRAAPSAISQGLDSTRSALAMELAQSHDGDLVLMQAQPIIVLTSNQIAGIELAPQWRTSLGLLPAERVCDAVPEGPVRRRIVRWLLAQACFWASSWRAILGVSVPVSIPVIGESLGDCDTLEAIVDAVRDAGLQRGALDLLVSEATLLSGHPDTRAAVETLRAVGLTFTLADFGAQTISLQRLNQLIPDRLKIHRLFVRGVVNDPERQALARSLVALAQTLNIVAIADGISSDSDAQFFRWEGCDLGQGDALAPACAPADVAEFLQHGKRPPH</sequence>
<dbReference type="CDD" id="cd01948">
    <property type="entry name" value="EAL"/>
    <property type="match status" value="1"/>
</dbReference>
<dbReference type="PROSITE" id="PS50883">
    <property type="entry name" value="EAL"/>
    <property type="match status" value="1"/>
</dbReference>
<dbReference type="PROSITE" id="PS50110">
    <property type="entry name" value="RESPONSE_REGULATORY"/>
    <property type="match status" value="1"/>
</dbReference>
<evidence type="ECO:0000259" key="2">
    <source>
        <dbReference type="PROSITE" id="PS50883"/>
    </source>
</evidence>
<feature type="domain" description="Response regulatory" evidence="1">
    <location>
        <begin position="15"/>
        <end position="139"/>
    </location>
</feature>
<dbReference type="Gene3D" id="3.40.50.2300">
    <property type="match status" value="1"/>
</dbReference>
<name>E6PP86_9ZZZZ</name>
<gene>
    <name evidence="3" type="ORF">CARN2_2454</name>
</gene>
<accession>E6PP86</accession>
<evidence type="ECO:0000259" key="1">
    <source>
        <dbReference type="PROSITE" id="PS50110"/>
    </source>
</evidence>
<dbReference type="EMBL" id="CABM01000031">
    <property type="protein sequence ID" value="CBH96738.1"/>
    <property type="molecule type" value="Genomic_DNA"/>
</dbReference>
<dbReference type="Gene3D" id="3.20.20.450">
    <property type="entry name" value="EAL domain"/>
    <property type="match status" value="1"/>
</dbReference>
<evidence type="ECO:0008006" key="4">
    <source>
        <dbReference type="Google" id="ProtNLM"/>
    </source>
</evidence>
<dbReference type="SUPFAM" id="SSF141868">
    <property type="entry name" value="EAL domain-like"/>
    <property type="match status" value="1"/>
</dbReference>